<protein>
    <submittedName>
        <fullName evidence="1">Uncharacterized protein</fullName>
    </submittedName>
</protein>
<sequence length="115" mass="13020">MGKRIFFEKHLPSQTNFWRPCIFFQTTCLLPLHKKGITNFGKHDIRGKERDGKYLVRISPAKTFDSFYYAFSLSAAVIGSSGSSLLTGTTGEIPIQITRGINKNRRTNSEEVLFS</sequence>
<evidence type="ECO:0000313" key="2">
    <source>
        <dbReference type="Proteomes" id="UP001054945"/>
    </source>
</evidence>
<gene>
    <name evidence="1" type="ORF">CEXT_730991</name>
</gene>
<evidence type="ECO:0000313" key="1">
    <source>
        <dbReference type="EMBL" id="GIX73830.1"/>
    </source>
</evidence>
<accession>A0AAV4MPM0</accession>
<name>A0AAV4MPM0_CAEEX</name>
<organism evidence="1 2">
    <name type="scientific">Caerostris extrusa</name>
    <name type="common">Bark spider</name>
    <name type="synonym">Caerostris bankana</name>
    <dbReference type="NCBI Taxonomy" id="172846"/>
    <lineage>
        <taxon>Eukaryota</taxon>
        <taxon>Metazoa</taxon>
        <taxon>Ecdysozoa</taxon>
        <taxon>Arthropoda</taxon>
        <taxon>Chelicerata</taxon>
        <taxon>Arachnida</taxon>
        <taxon>Araneae</taxon>
        <taxon>Araneomorphae</taxon>
        <taxon>Entelegynae</taxon>
        <taxon>Araneoidea</taxon>
        <taxon>Araneidae</taxon>
        <taxon>Caerostris</taxon>
    </lineage>
</organism>
<proteinExistence type="predicted"/>
<keyword evidence="2" id="KW-1185">Reference proteome</keyword>
<dbReference type="EMBL" id="BPLR01019993">
    <property type="protein sequence ID" value="GIX73830.1"/>
    <property type="molecule type" value="Genomic_DNA"/>
</dbReference>
<comment type="caution">
    <text evidence="1">The sequence shown here is derived from an EMBL/GenBank/DDBJ whole genome shotgun (WGS) entry which is preliminary data.</text>
</comment>
<reference evidence="1 2" key="1">
    <citation type="submission" date="2021-06" db="EMBL/GenBank/DDBJ databases">
        <title>Caerostris extrusa draft genome.</title>
        <authorList>
            <person name="Kono N."/>
            <person name="Arakawa K."/>
        </authorList>
    </citation>
    <scope>NUCLEOTIDE SEQUENCE [LARGE SCALE GENOMIC DNA]</scope>
</reference>
<dbReference type="Proteomes" id="UP001054945">
    <property type="component" value="Unassembled WGS sequence"/>
</dbReference>
<dbReference type="AlphaFoldDB" id="A0AAV4MPM0"/>